<organism evidence="6 7">
    <name type="scientific">Pseudonocardia kunmingensis</name>
    <dbReference type="NCBI Taxonomy" id="630975"/>
    <lineage>
        <taxon>Bacteria</taxon>
        <taxon>Bacillati</taxon>
        <taxon>Actinomycetota</taxon>
        <taxon>Actinomycetes</taxon>
        <taxon>Pseudonocardiales</taxon>
        <taxon>Pseudonocardiaceae</taxon>
        <taxon>Pseudonocardia</taxon>
    </lineage>
</organism>
<dbReference type="SUPFAM" id="SSF51679">
    <property type="entry name" value="Bacterial luciferase-like"/>
    <property type="match status" value="1"/>
</dbReference>
<comment type="caution">
    <text evidence="6">The sequence shown here is derived from an EMBL/GenBank/DDBJ whole genome shotgun (WGS) entry which is preliminary data.</text>
</comment>
<evidence type="ECO:0000313" key="7">
    <source>
        <dbReference type="Proteomes" id="UP000315677"/>
    </source>
</evidence>
<evidence type="ECO:0000256" key="2">
    <source>
        <dbReference type="ARBA" id="ARBA00022643"/>
    </source>
</evidence>
<evidence type="ECO:0000256" key="3">
    <source>
        <dbReference type="ARBA" id="ARBA00023002"/>
    </source>
</evidence>
<dbReference type="GO" id="GO:0004497">
    <property type="term" value="F:monooxygenase activity"/>
    <property type="evidence" value="ECO:0007669"/>
    <property type="project" value="UniProtKB-KW"/>
</dbReference>
<accession>A0A543C232</accession>
<keyword evidence="3" id="KW-0560">Oxidoreductase</keyword>
<dbReference type="InterPro" id="IPR036661">
    <property type="entry name" value="Luciferase-like_sf"/>
</dbReference>
<dbReference type="Gene3D" id="3.20.20.30">
    <property type="entry name" value="Luciferase-like domain"/>
    <property type="match status" value="1"/>
</dbReference>
<dbReference type="PANTHER" id="PTHR30011">
    <property type="entry name" value="ALKANESULFONATE MONOOXYGENASE-RELATED"/>
    <property type="match status" value="1"/>
</dbReference>
<dbReference type="PANTHER" id="PTHR30011:SF16">
    <property type="entry name" value="C2H2 FINGER DOMAIN TRANSCRIPTION FACTOR (EUROFUNG)-RELATED"/>
    <property type="match status" value="1"/>
</dbReference>
<dbReference type="InterPro" id="IPR051260">
    <property type="entry name" value="Diverse_substr_monoxygenases"/>
</dbReference>
<dbReference type="EMBL" id="VFPA01000010">
    <property type="protein sequence ID" value="TQL91142.1"/>
    <property type="molecule type" value="Genomic_DNA"/>
</dbReference>
<keyword evidence="4" id="KW-0503">Monooxygenase</keyword>
<evidence type="ECO:0000256" key="4">
    <source>
        <dbReference type="ARBA" id="ARBA00023033"/>
    </source>
</evidence>
<feature type="domain" description="Luciferase-like" evidence="5">
    <location>
        <begin position="58"/>
        <end position="238"/>
    </location>
</feature>
<keyword evidence="1" id="KW-0285">Flavoprotein</keyword>
<dbReference type="InterPro" id="IPR020020">
    <property type="entry name" value="Luciferase-type_oxidoreductase"/>
</dbReference>
<protein>
    <submittedName>
        <fullName evidence="6">Luciferase-type oxidoreductase</fullName>
    </submittedName>
</protein>
<keyword evidence="7" id="KW-1185">Reference proteome</keyword>
<dbReference type="Proteomes" id="UP000315677">
    <property type="component" value="Unassembled WGS sequence"/>
</dbReference>
<dbReference type="GO" id="GO:0016705">
    <property type="term" value="F:oxidoreductase activity, acting on paired donors, with incorporation or reduction of molecular oxygen"/>
    <property type="evidence" value="ECO:0007669"/>
    <property type="project" value="InterPro"/>
</dbReference>
<evidence type="ECO:0000256" key="1">
    <source>
        <dbReference type="ARBA" id="ARBA00022630"/>
    </source>
</evidence>
<name>A0A543C232_9PSEU</name>
<dbReference type="RefSeq" id="WP_211367267.1">
    <property type="nucleotide sequence ID" value="NZ_VFPA01000010.1"/>
</dbReference>
<dbReference type="AlphaFoldDB" id="A0A543C232"/>
<reference evidence="6 7" key="1">
    <citation type="submission" date="2019-06" db="EMBL/GenBank/DDBJ databases">
        <title>Sequencing the genomes of 1000 actinobacteria strains.</title>
        <authorList>
            <person name="Klenk H.-P."/>
        </authorList>
    </citation>
    <scope>NUCLEOTIDE SEQUENCE [LARGE SCALE GENOMIC DNA]</scope>
    <source>
        <strain evidence="6 7">DSM 45301</strain>
    </source>
</reference>
<evidence type="ECO:0000313" key="6">
    <source>
        <dbReference type="EMBL" id="TQL91142.1"/>
    </source>
</evidence>
<sequence>MEHGASGAAGAAEVAVTQPGAGWAGSFAEHPGYRRMFAPGRLTIGLFLPVWQFAGELEAMRGQGEVVQQADRGDLAGLWVRDIPLHDRNFGDVGQVYDPWTYLAWLAAHTERTALAAGSVIATLRHPIDLAKQAASLDRLSGGRLVLGVAAGDRASEFPAYGIPYDERAARFAESLPLVRRLLDERFPQVATPLSRMDGSTDLLPKPTAGAVPLIVTGSSRQSEEWIASHSDGWLIYPGVTHTDEGPTQLGEKIRRWRSLVPARQFKPVLTNEWLDLVEDPDHPPTPMRGGFVLRTGRHGLIDLLTRWQDNGVNHAALGVQHGRRPAADAVAEIIEHVLPVFPTLPAPAAATPIW</sequence>
<evidence type="ECO:0000259" key="5">
    <source>
        <dbReference type="Pfam" id="PF00296"/>
    </source>
</evidence>
<dbReference type="NCBIfam" id="TIGR03571">
    <property type="entry name" value="lucif_BA3436"/>
    <property type="match status" value="1"/>
</dbReference>
<dbReference type="InterPro" id="IPR011251">
    <property type="entry name" value="Luciferase-like_dom"/>
</dbReference>
<keyword evidence="2" id="KW-0288">FMN</keyword>
<dbReference type="Pfam" id="PF00296">
    <property type="entry name" value="Bac_luciferase"/>
    <property type="match status" value="1"/>
</dbReference>
<gene>
    <name evidence="6" type="ORF">FB558_8691</name>
</gene>
<proteinExistence type="predicted"/>